<dbReference type="OrthoDB" id="9809920at2"/>
<dbReference type="GO" id="GO:0008652">
    <property type="term" value="P:amino acid biosynthetic process"/>
    <property type="evidence" value="ECO:0007669"/>
    <property type="project" value="UniProtKB-KW"/>
</dbReference>
<accession>A0A2A9D0U1</accession>
<dbReference type="GO" id="GO:0005737">
    <property type="term" value="C:cytoplasm"/>
    <property type="evidence" value="ECO:0007669"/>
    <property type="project" value="UniProtKB-SubCell"/>
</dbReference>
<feature type="binding site" evidence="8">
    <location>
        <position position="170"/>
    </location>
    <ligand>
        <name>3-phosphoshikimate</name>
        <dbReference type="ChEBI" id="CHEBI:145989"/>
    </ligand>
</feature>
<feature type="binding site" evidence="8">
    <location>
        <position position="199"/>
    </location>
    <ligand>
        <name>3-phosphoshikimate</name>
        <dbReference type="ChEBI" id="CHEBI:145989"/>
    </ligand>
</feature>
<gene>
    <name evidence="8" type="primary">aroA</name>
    <name evidence="10" type="ORF">ATL40_1916</name>
</gene>
<evidence type="ECO:0000256" key="2">
    <source>
        <dbReference type="ARBA" id="ARBA00009948"/>
    </source>
</evidence>
<feature type="binding site" evidence="8">
    <location>
        <position position="341"/>
    </location>
    <ligand>
        <name>3-phosphoshikimate</name>
        <dbReference type="ChEBI" id="CHEBI:145989"/>
    </ligand>
</feature>
<comment type="subcellular location">
    <subcellularLocation>
        <location evidence="8">Cytoplasm</location>
    </subcellularLocation>
</comment>
<keyword evidence="6 8" id="KW-0057">Aromatic amino acid biosynthesis</keyword>
<evidence type="ECO:0000256" key="6">
    <source>
        <dbReference type="ARBA" id="ARBA00023141"/>
    </source>
</evidence>
<feature type="binding site" evidence="8">
    <location>
        <position position="314"/>
    </location>
    <ligand>
        <name>3-phosphoshikimate</name>
        <dbReference type="ChEBI" id="CHEBI:145989"/>
    </ligand>
</feature>
<dbReference type="EMBL" id="PDJD01000001">
    <property type="protein sequence ID" value="PFG20318.1"/>
    <property type="molecule type" value="Genomic_DNA"/>
</dbReference>
<evidence type="ECO:0000313" key="11">
    <source>
        <dbReference type="Proteomes" id="UP000224915"/>
    </source>
</evidence>
<dbReference type="CDD" id="cd01556">
    <property type="entry name" value="EPSP_synthase"/>
    <property type="match status" value="1"/>
</dbReference>
<name>A0A2A9D0U1_9MICO</name>
<reference evidence="10 11" key="1">
    <citation type="submission" date="2017-10" db="EMBL/GenBank/DDBJ databases">
        <title>Sequencing the genomes of 1000 actinobacteria strains.</title>
        <authorList>
            <person name="Klenk H.-P."/>
        </authorList>
    </citation>
    <scope>NUCLEOTIDE SEQUENCE [LARGE SCALE GENOMIC DNA]</scope>
    <source>
        <strain evidence="10 11">DSM 21801</strain>
    </source>
</reference>
<feature type="binding site" evidence="8">
    <location>
        <position position="172"/>
    </location>
    <ligand>
        <name>phosphoenolpyruvate</name>
        <dbReference type="ChEBI" id="CHEBI:58702"/>
    </ligand>
</feature>
<dbReference type="GO" id="GO:0009423">
    <property type="term" value="P:chorismate biosynthetic process"/>
    <property type="evidence" value="ECO:0007669"/>
    <property type="project" value="UniProtKB-UniRule"/>
</dbReference>
<sequence>MSEAWPAPRPSRRIDAVVDVPGSKSLTNRYLLLGAIAQEPTRIRGALRSRDSDLMIGALRVLGARIDHEATTGDLLLTPGPLRAGGRIDCGLAGTVMRFVPPLAAQAPGEVAFDGDPRARERPMAGVIEGLAALGVGVDHEGEATDRLPFVVHGRDGLAGGRVEIDASASSQFVSALLLTAPRLREGLEVVHTGASLPSMPHIEMTLAVLAERGVAAEATGATSWRVDPGPVAGGEVVIEPDLSNATPFLAAAAVTGGRVRIPRWPSHTTQPGADILEILTRMGAHAHLQGEVLEVRGTTALQGLDLDLSRAGELAPTVAALAALARTPSRLRGIAHLRGHETDRLRALVTEITRLGGNARETPDGLEIDPAELHGGRVQTYADHRMATFGAILGLAVDGVEVADIATTAKTLPDFPGMWHAMLRG</sequence>
<feature type="binding site" evidence="8">
    <location>
        <position position="386"/>
    </location>
    <ligand>
        <name>phosphoenolpyruvate</name>
        <dbReference type="ChEBI" id="CHEBI:58702"/>
    </ligand>
</feature>
<dbReference type="Proteomes" id="UP000224915">
    <property type="component" value="Unassembled WGS sequence"/>
</dbReference>
<feature type="binding site" evidence="8">
    <location>
        <position position="122"/>
    </location>
    <ligand>
        <name>phosphoenolpyruvate</name>
        <dbReference type="ChEBI" id="CHEBI:58702"/>
    </ligand>
</feature>
<keyword evidence="4 8" id="KW-0028">Amino-acid biosynthesis</keyword>
<dbReference type="RefSeq" id="WP_098469324.1">
    <property type="nucleotide sequence ID" value="NZ_PDJD01000001.1"/>
</dbReference>
<comment type="function">
    <text evidence="8">Catalyzes the transfer of the enolpyruvyl moiety of phosphoenolpyruvate (PEP) to the 5-hydroxyl of shikimate-3-phosphate (S3P) to produce enolpyruvyl shikimate-3-phosphate and inorganic phosphate.</text>
</comment>
<dbReference type="Gene3D" id="3.65.10.10">
    <property type="entry name" value="Enolpyruvate transferase domain"/>
    <property type="match status" value="2"/>
</dbReference>
<comment type="caution">
    <text evidence="8">Lacks conserved residue(s) required for the propagation of feature annotation.</text>
</comment>
<comment type="pathway">
    <text evidence="1 8">Metabolic intermediate biosynthesis; chorismate biosynthesis; chorismate from D-erythrose 4-phosphate and phosphoenolpyruvate: step 6/7.</text>
</comment>
<dbReference type="InterPro" id="IPR036968">
    <property type="entry name" value="Enolpyruvate_Tfrase_sf"/>
</dbReference>
<dbReference type="InterPro" id="IPR006264">
    <property type="entry name" value="EPSP_synthase"/>
</dbReference>
<dbReference type="FunFam" id="3.65.10.10:FF:000010">
    <property type="entry name" value="3-phosphoshikimate 1-carboxyvinyltransferase"/>
    <property type="match status" value="1"/>
</dbReference>
<dbReference type="InterPro" id="IPR001986">
    <property type="entry name" value="Enolpyruvate_Tfrase_dom"/>
</dbReference>
<dbReference type="FunFam" id="3.65.10.10:FF:000011">
    <property type="entry name" value="3-phosphoshikimate 1-carboxyvinyltransferase"/>
    <property type="match status" value="1"/>
</dbReference>
<feature type="binding site" evidence="8">
    <location>
        <position position="29"/>
    </location>
    <ligand>
        <name>3-phosphoshikimate</name>
        <dbReference type="ChEBI" id="CHEBI:145989"/>
    </ligand>
</feature>
<dbReference type="GO" id="GO:0003866">
    <property type="term" value="F:3-phosphoshikimate 1-carboxyvinyltransferase activity"/>
    <property type="evidence" value="ECO:0007669"/>
    <property type="project" value="UniProtKB-UniRule"/>
</dbReference>
<feature type="binding site" evidence="8">
    <location>
        <position position="24"/>
    </location>
    <ligand>
        <name>phosphoenolpyruvate</name>
        <dbReference type="ChEBI" id="CHEBI:58702"/>
    </ligand>
</feature>
<feature type="domain" description="Enolpyruvate transferase" evidence="9">
    <location>
        <begin position="9"/>
        <end position="418"/>
    </location>
</feature>
<feature type="binding site" evidence="8">
    <location>
        <position position="172"/>
    </location>
    <ligand>
        <name>3-phosphoshikimate</name>
        <dbReference type="ChEBI" id="CHEBI:145989"/>
    </ligand>
</feature>
<feature type="active site" description="Proton acceptor" evidence="8">
    <location>
        <position position="314"/>
    </location>
</feature>
<comment type="subunit">
    <text evidence="8">Monomer.</text>
</comment>
<feature type="binding site" evidence="8">
    <location>
        <position position="25"/>
    </location>
    <ligand>
        <name>3-phosphoshikimate</name>
        <dbReference type="ChEBI" id="CHEBI:145989"/>
    </ligand>
</feature>
<keyword evidence="5 8" id="KW-0808">Transferase</keyword>
<evidence type="ECO:0000313" key="10">
    <source>
        <dbReference type="EMBL" id="PFG20318.1"/>
    </source>
</evidence>
<comment type="similarity">
    <text evidence="2 8">Belongs to the EPSP synthase family.</text>
</comment>
<dbReference type="PANTHER" id="PTHR21090:SF5">
    <property type="entry name" value="PENTAFUNCTIONAL AROM POLYPEPTIDE"/>
    <property type="match status" value="1"/>
</dbReference>
<dbReference type="GO" id="GO:0009073">
    <property type="term" value="P:aromatic amino acid family biosynthetic process"/>
    <property type="evidence" value="ECO:0007669"/>
    <property type="project" value="UniProtKB-KW"/>
</dbReference>
<comment type="caution">
    <text evidence="10">The sequence shown here is derived from an EMBL/GenBank/DDBJ whole genome shotgun (WGS) entry which is preliminary data.</text>
</comment>
<dbReference type="AlphaFoldDB" id="A0A2A9D0U1"/>
<dbReference type="PROSITE" id="PS00104">
    <property type="entry name" value="EPSP_SYNTHASE_1"/>
    <property type="match status" value="1"/>
</dbReference>
<evidence type="ECO:0000256" key="8">
    <source>
        <dbReference type="HAMAP-Rule" id="MF_00210"/>
    </source>
</evidence>
<feature type="binding site" evidence="8">
    <location>
        <position position="94"/>
    </location>
    <ligand>
        <name>phosphoenolpyruvate</name>
        <dbReference type="ChEBI" id="CHEBI:58702"/>
    </ligand>
</feature>
<dbReference type="NCBIfam" id="TIGR01356">
    <property type="entry name" value="aroA"/>
    <property type="match status" value="1"/>
</dbReference>
<feature type="binding site" evidence="8">
    <location>
        <position position="24"/>
    </location>
    <ligand>
        <name>3-phosphoshikimate</name>
        <dbReference type="ChEBI" id="CHEBI:145989"/>
    </ligand>
</feature>
<dbReference type="InterPro" id="IPR013792">
    <property type="entry name" value="RNA3'P_cycl/enolpyr_Trfase_a/b"/>
</dbReference>
<dbReference type="PANTHER" id="PTHR21090">
    <property type="entry name" value="AROM/DEHYDROQUINATE SYNTHASE"/>
    <property type="match status" value="1"/>
</dbReference>
<keyword evidence="3 8" id="KW-0963">Cytoplasm</keyword>
<evidence type="ECO:0000256" key="3">
    <source>
        <dbReference type="ARBA" id="ARBA00022490"/>
    </source>
</evidence>
<proteinExistence type="inferred from homology"/>
<dbReference type="UniPathway" id="UPA00053">
    <property type="reaction ID" value="UER00089"/>
</dbReference>
<dbReference type="EC" id="2.5.1.19" evidence="8"/>
<dbReference type="SUPFAM" id="SSF55205">
    <property type="entry name" value="EPT/RTPC-like"/>
    <property type="match status" value="1"/>
</dbReference>
<comment type="catalytic activity">
    <reaction evidence="7">
        <text>3-phosphoshikimate + phosphoenolpyruvate = 5-O-(1-carboxyvinyl)-3-phosphoshikimate + phosphate</text>
        <dbReference type="Rhea" id="RHEA:21256"/>
        <dbReference type="ChEBI" id="CHEBI:43474"/>
        <dbReference type="ChEBI" id="CHEBI:57701"/>
        <dbReference type="ChEBI" id="CHEBI:58702"/>
        <dbReference type="ChEBI" id="CHEBI:145989"/>
        <dbReference type="EC" id="2.5.1.19"/>
    </reaction>
    <physiologicalReaction direction="left-to-right" evidence="7">
        <dbReference type="Rhea" id="RHEA:21257"/>
    </physiologicalReaction>
</comment>
<evidence type="ECO:0000256" key="4">
    <source>
        <dbReference type="ARBA" id="ARBA00022605"/>
    </source>
</evidence>
<evidence type="ECO:0000256" key="7">
    <source>
        <dbReference type="ARBA" id="ARBA00044633"/>
    </source>
</evidence>
<feature type="binding site" evidence="8">
    <location>
        <position position="171"/>
    </location>
    <ligand>
        <name>3-phosphoshikimate</name>
        <dbReference type="ChEBI" id="CHEBI:145989"/>
    </ligand>
</feature>
<dbReference type="Pfam" id="PF00275">
    <property type="entry name" value="EPSP_synthase"/>
    <property type="match status" value="1"/>
</dbReference>
<keyword evidence="11" id="KW-1185">Reference proteome</keyword>
<feature type="binding site" evidence="8">
    <location>
        <position position="345"/>
    </location>
    <ligand>
        <name>phosphoenolpyruvate</name>
        <dbReference type="ChEBI" id="CHEBI:58702"/>
    </ligand>
</feature>
<feature type="binding site" evidence="8">
    <location>
        <position position="411"/>
    </location>
    <ligand>
        <name>phosphoenolpyruvate</name>
        <dbReference type="ChEBI" id="CHEBI:58702"/>
    </ligand>
</feature>
<evidence type="ECO:0000256" key="5">
    <source>
        <dbReference type="ARBA" id="ARBA00022679"/>
    </source>
</evidence>
<organism evidence="10 11">
    <name type="scientific">Serinibacter salmoneus</name>
    <dbReference type="NCBI Taxonomy" id="556530"/>
    <lineage>
        <taxon>Bacteria</taxon>
        <taxon>Bacillati</taxon>
        <taxon>Actinomycetota</taxon>
        <taxon>Actinomycetes</taxon>
        <taxon>Micrococcales</taxon>
        <taxon>Beutenbergiaceae</taxon>
        <taxon>Serinibacter</taxon>
    </lineage>
</organism>
<protein>
    <recommendedName>
        <fullName evidence="8">3-phosphoshikimate 1-carboxyvinyltransferase</fullName>
        <ecNumber evidence="8">2.5.1.19</ecNumber>
    </recommendedName>
    <alternativeName>
        <fullName evidence="8">5-enolpyruvylshikimate-3-phosphate synthase</fullName>
        <shortName evidence="8">EPSP synthase</shortName>
        <shortName evidence="8">EPSPS</shortName>
    </alternativeName>
</protein>
<evidence type="ECO:0000259" key="9">
    <source>
        <dbReference type="Pfam" id="PF00275"/>
    </source>
</evidence>
<evidence type="ECO:0000256" key="1">
    <source>
        <dbReference type="ARBA" id="ARBA00004811"/>
    </source>
</evidence>
<dbReference type="InterPro" id="IPR023193">
    <property type="entry name" value="EPSP_synthase_CS"/>
</dbReference>
<dbReference type="PROSITE" id="PS00885">
    <property type="entry name" value="EPSP_SYNTHASE_2"/>
    <property type="match status" value="1"/>
</dbReference>
<dbReference type="PIRSF" id="PIRSF000505">
    <property type="entry name" value="EPSPS"/>
    <property type="match status" value="1"/>
</dbReference>
<dbReference type="HAMAP" id="MF_00210">
    <property type="entry name" value="EPSP_synth"/>
    <property type="match status" value="1"/>
</dbReference>